<dbReference type="RefSeq" id="WP_304599387.1">
    <property type="nucleotide sequence ID" value="NZ_JAUQYO010000003.1"/>
</dbReference>
<organism evidence="3 4">
    <name type="scientific">Actinotalea lenta</name>
    <dbReference type="NCBI Taxonomy" id="3064654"/>
    <lineage>
        <taxon>Bacteria</taxon>
        <taxon>Bacillati</taxon>
        <taxon>Actinomycetota</taxon>
        <taxon>Actinomycetes</taxon>
        <taxon>Micrococcales</taxon>
        <taxon>Cellulomonadaceae</taxon>
        <taxon>Actinotalea</taxon>
    </lineage>
</organism>
<protein>
    <submittedName>
        <fullName evidence="3">Sulfocyanin-like copper-binding protein</fullName>
    </submittedName>
</protein>
<evidence type="ECO:0000256" key="1">
    <source>
        <dbReference type="ARBA" id="ARBA00022723"/>
    </source>
</evidence>
<evidence type="ECO:0000313" key="3">
    <source>
        <dbReference type="EMBL" id="MDO8105678.1"/>
    </source>
</evidence>
<reference evidence="3 4" key="1">
    <citation type="submission" date="2023-07" db="EMBL/GenBank/DDBJ databases">
        <title>Description of novel actinomycetes strains, isolated from tidal flat sediment.</title>
        <authorList>
            <person name="Lu C."/>
        </authorList>
    </citation>
    <scope>NUCLEOTIDE SEQUENCE [LARGE SCALE GENOMIC DNA]</scope>
    <source>
        <strain evidence="3 4">SYSU T00b441</strain>
    </source>
</reference>
<dbReference type="PROSITE" id="PS00079">
    <property type="entry name" value="MULTICOPPER_OXIDASE1"/>
    <property type="match status" value="1"/>
</dbReference>
<dbReference type="SUPFAM" id="SSF49503">
    <property type="entry name" value="Cupredoxins"/>
    <property type="match status" value="1"/>
</dbReference>
<dbReference type="Pfam" id="PF06525">
    <property type="entry name" value="SoxE"/>
    <property type="match status" value="1"/>
</dbReference>
<dbReference type="EMBL" id="JAUQYP010000001">
    <property type="protein sequence ID" value="MDO8105678.1"/>
    <property type="molecule type" value="Genomic_DNA"/>
</dbReference>
<keyword evidence="4" id="KW-1185">Reference proteome</keyword>
<evidence type="ECO:0000259" key="2">
    <source>
        <dbReference type="Pfam" id="PF06525"/>
    </source>
</evidence>
<gene>
    <name evidence="3" type="ORF">Q6348_00515</name>
</gene>
<accession>A0ABT9D4U2</accession>
<keyword evidence="1" id="KW-0479">Metal-binding</keyword>
<evidence type="ECO:0000313" key="4">
    <source>
        <dbReference type="Proteomes" id="UP001232536"/>
    </source>
</evidence>
<dbReference type="Proteomes" id="UP001232536">
    <property type="component" value="Unassembled WGS sequence"/>
</dbReference>
<name>A0ABT9D4U2_9CELL</name>
<sequence>MTRRARGWTIAALVAAVAVLVGSVAWAIGGGLSAGTSTSQVAPWQGRDASGSSADLPGTVVDVVAMDMGGRGMMGNRRWGMGTMRLRPDRADVPAGTVTLRLDNVGTVDHELVVLPLPAGQQVGRRTVGPDGTVDESASLGEASATDAAGAGDGIAPGASGWVTLDLRPGRYELVCNIEGHYAAGMYALLVVT</sequence>
<dbReference type="InterPro" id="IPR008972">
    <property type="entry name" value="Cupredoxin"/>
</dbReference>
<proteinExistence type="predicted"/>
<dbReference type="Gene3D" id="2.60.40.420">
    <property type="entry name" value="Cupredoxins - blue copper proteins"/>
    <property type="match status" value="1"/>
</dbReference>
<comment type="caution">
    <text evidence="3">The sequence shown here is derived from an EMBL/GenBank/DDBJ whole genome shotgun (WGS) entry which is preliminary data.</text>
</comment>
<dbReference type="InterPro" id="IPR033138">
    <property type="entry name" value="Cu_oxidase_CS"/>
</dbReference>
<dbReference type="InterPro" id="IPR049544">
    <property type="entry name" value="SoxE-like_C"/>
</dbReference>
<feature type="domain" description="Sulfocyanin-like C-terminal" evidence="2">
    <location>
        <begin position="93"/>
        <end position="192"/>
    </location>
</feature>